<organism evidence="1">
    <name type="scientific">Rhizophora mucronata</name>
    <name type="common">Asiatic mangrove</name>
    <dbReference type="NCBI Taxonomy" id="61149"/>
    <lineage>
        <taxon>Eukaryota</taxon>
        <taxon>Viridiplantae</taxon>
        <taxon>Streptophyta</taxon>
        <taxon>Embryophyta</taxon>
        <taxon>Tracheophyta</taxon>
        <taxon>Spermatophyta</taxon>
        <taxon>Magnoliopsida</taxon>
        <taxon>eudicotyledons</taxon>
        <taxon>Gunneridae</taxon>
        <taxon>Pentapetalae</taxon>
        <taxon>rosids</taxon>
        <taxon>fabids</taxon>
        <taxon>Malpighiales</taxon>
        <taxon>Rhizophoraceae</taxon>
        <taxon>Rhizophora</taxon>
    </lineage>
</organism>
<protein>
    <submittedName>
        <fullName evidence="1">Chlorophyll a-b binding proteinic</fullName>
    </submittedName>
</protein>
<name>A0A2P2JU58_RHIMU</name>
<reference evidence="1" key="1">
    <citation type="submission" date="2018-02" db="EMBL/GenBank/DDBJ databases">
        <title>Rhizophora mucronata_Transcriptome.</title>
        <authorList>
            <person name="Meera S.P."/>
            <person name="Sreeshan A."/>
            <person name="Augustine A."/>
        </authorList>
    </citation>
    <scope>NUCLEOTIDE SEQUENCE</scope>
    <source>
        <tissue evidence="1">Leaf</tissue>
    </source>
</reference>
<dbReference type="AlphaFoldDB" id="A0A2P2JU58"/>
<accession>A0A2P2JU58</accession>
<sequence>MILRVGQTKSGWGNFTPSAGVGQRAKLWCLQIHISQHLLQTKLAIC</sequence>
<dbReference type="EMBL" id="GGEC01016509">
    <property type="protein sequence ID" value="MBW96992.1"/>
    <property type="molecule type" value="Transcribed_RNA"/>
</dbReference>
<evidence type="ECO:0000313" key="1">
    <source>
        <dbReference type="EMBL" id="MBW96992.1"/>
    </source>
</evidence>
<proteinExistence type="predicted"/>